<dbReference type="AlphaFoldDB" id="A0A841PLX3"/>
<gene>
    <name evidence="1" type="ORF">HNR44_001738</name>
</gene>
<dbReference type="RefSeq" id="WP_184403720.1">
    <property type="nucleotide sequence ID" value="NZ_JACHHJ010000002.1"/>
</dbReference>
<reference evidence="1 2" key="1">
    <citation type="submission" date="2020-08" db="EMBL/GenBank/DDBJ databases">
        <title>Genomic Encyclopedia of Type Strains, Phase IV (KMG-IV): sequencing the most valuable type-strain genomes for metagenomic binning, comparative biology and taxonomic classification.</title>
        <authorList>
            <person name="Goeker M."/>
        </authorList>
    </citation>
    <scope>NUCLEOTIDE SEQUENCE [LARGE SCALE GENOMIC DNA]</scope>
    <source>
        <strain evidence="1 2">DSM 21769</strain>
    </source>
</reference>
<proteinExistence type="predicted"/>
<evidence type="ECO:0000313" key="1">
    <source>
        <dbReference type="EMBL" id="MBB6449760.1"/>
    </source>
</evidence>
<comment type="caution">
    <text evidence="1">The sequence shown here is derived from an EMBL/GenBank/DDBJ whole genome shotgun (WGS) entry which is preliminary data.</text>
</comment>
<keyword evidence="2" id="KW-1185">Reference proteome</keyword>
<sequence length="95" mass="10906">MTSVVVENGGLFKKELMRLNCHGETDNIRQQIMDYASHANDGEDIQAEVVFEMNAEKRKYVFSFLVTDGDDEHEDTGEKQTVLIYQDYDLEVLKG</sequence>
<dbReference type="Proteomes" id="UP000568839">
    <property type="component" value="Unassembled WGS sequence"/>
</dbReference>
<evidence type="ECO:0000313" key="2">
    <source>
        <dbReference type="Proteomes" id="UP000568839"/>
    </source>
</evidence>
<protein>
    <submittedName>
        <fullName evidence="1">Uncharacterized protein</fullName>
    </submittedName>
</protein>
<dbReference type="EMBL" id="JACHHJ010000002">
    <property type="protein sequence ID" value="MBB6449760.1"/>
    <property type="molecule type" value="Genomic_DNA"/>
</dbReference>
<name>A0A841PLX3_9BACL</name>
<accession>A0A841PLX3</accession>
<organism evidence="1 2">
    <name type="scientific">Geomicrobium halophilum</name>
    <dbReference type="NCBI Taxonomy" id="549000"/>
    <lineage>
        <taxon>Bacteria</taxon>
        <taxon>Bacillati</taxon>
        <taxon>Bacillota</taxon>
        <taxon>Bacilli</taxon>
        <taxon>Bacillales</taxon>
        <taxon>Geomicrobium</taxon>
    </lineage>
</organism>